<sequence>MVGPEDEPFLDDDAGRLVRPYTVSNGRTRPSTHMELLSWVMATGRIPRGHLEPDHARALRLCGDPTTVAEISAHLKLPAAITKVVLSDLIDCGALSTRAPSPIADPADRSVLEAVLHGLQQRL</sequence>
<evidence type="ECO:0000313" key="2">
    <source>
        <dbReference type="Proteomes" id="UP001550348"/>
    </source>
</evidence>
<dbReference type="EMBL" id="JBEXRX010000188">
    <property type="protein sequence ID" value="MEU0156453.1"/>
    <property type="molecule type" value="Genomic_DNA"/>
</dbReference>
<dbReference type="RefSeq" id="WP_355667962.1">
    <property type="nucleotide sequence ID" value="NZ_JBEXRX010000188.1"/>
</dbReference>
<comment type="caution">
    <text evidence="1">The sequence shown here is derived from an EMBL/GenBank/DDBJ whole genome shotgun (WGS) entry which is preliminary data.</text>
</comment>
<dbReference type="Proteomes" id="UP001550348">
    <property type="component" value="Unassembled WGS sequence"/>
</dbReference>
<reference evidence="1 2" key="1">
    <citation type="submission" date="2024-06" db="EMBL/GenBank/DDBJ databases">
        <title>The Natural Products Discovery Center: Release of the First 8490 Sequenced Strains for Exploring Actinobacteria Biosynthetic Diversity.</title>
        <authorList>
            <person name="Kalkreuter E."/>
            <person name="Kautsar S.A."/>
            <person name="Yang D."/>
            <person name="Bader C.D."/>
            <person name="Teijaro C.N."/>
            <person name="Fluegel L."/>
            <person name="Davis C.M."/>
            <person name="Simpson J.R."/>
            <person name="Lauterbach L."/>
            <person name="Steele A.D."/>
            <person name="Gui C."/>
            <person name="Meng S."/>
            <person name="Li G."/>
            <person name="Viehrig K."/>
            <person name="Ye F."/>
            <person name="Su P."/>
            <person name="Kiefer A.F."/>
            <person name="Nichols A."/>
            <person name="Cepeda A.J."/>
            <person name="Yan W."/>
            <person name="Fan B."/>
            <person name="Jiang Y."/>
            <person name="Adhikari A."/>
            <person name="Zheng C.-J."/>
            <person name="Schuster L."/>
            <person name="Cowan T.M."/>
            <person name="Smanski M.J."/>
            <person name="Chevrette M.G."/>
            <person name="De Carvalho L.P.S."/>
            <person name="Shen B."/>
        </authorList>
    </citation>
    <scope>NUCLEOTIDE SEQUENCE [LARGE SCALE GENOMIC DNA]</scope>
    <source>
        <strain evidence="1 2">NPDC006286</strain>
    </source>
</reference>
<evidence type="ECO:0000313" key="1">
    <source>
        <dbReference type="EMBL" id="MEU0156453.1"/>
    </source>
</evidence>
<keyword evidence="2" id="KW-1185">Reference proteome</keyword>
<dbReference type="PANTHER" id="PTHR36221:SF1">
    <property type="entry name" value="DUF742 DOMAIN-CONTAINING PROTEIN"/>
    <property type="match status" value="1"/>
</dbReference>
<dbReference type="InterPro" id="IPR007995">
    <property type="entry name" value="DUF742"/>
</dbReference>
<dbReference type="PANTHER" id="PTHR36221">
    <property type="entry name" value="DUF742 DOMAIN-CONTAINING PROTEIN"/>
    <property type="match status" value="1"/>
</dbReference>
<dbReference type="Pfam" id="PF05331">
    <property type="entry name" value="DUF742"/>
    <property type="match status" value="1"/>
</dbReference>
<accession>A0ABV2VUJ8</accession>
<organism evidence="1 2">
    <name type="scientific">Micromonospora fulviviridis</name>
    <dbReference type="NCBI Taxonomy" id="47860"/>
    <lineage>
        <taxon>Bacteria</taxon>
        <taxon>Bacillati</taxon>
        <taxon>Actinomycetota</taxon>
        <taxon>Actinomycetes</taxon>
        <taxon>Micromonosporales</taxon>
        <taxon>Micromonosporaceae</taxon>
        <taxon>Micromonospora</taxon>
    </lineage>
</organism>
<gene>
    <name evidence="1" type="ORF">ABZ071_32140</name>
</gene>
<name>A0ABV2VUJ8_9ACTN</name>
<proteinExistence type="predicted"/>
<protein>
    <submittedName>
        <fullName evidence="1">DUF742 domain-containing protein</fullName>
    </submittedName>
</protein>